<feature type="transmembrane region" description="Helical" evidence="6">
    <location>
        <begin position="104"/>
        <end position="126"/>
    </location>
</feature>
<dbReference type="EMBL" id="HBUF01311480">
    <property type="protein sequence ID" value="CAG6693254.1"/>
    <property type="molecule type" value="Transcribed_RNA"/>
</dbReference>
<dbReference type="InterPro" id="IPR000301">
    <property type="entry name" value="Tetraspanin_animals"/>
</dbReference>
<dbReference type="AlphaFoldDB" id="A0A8D8QV41"/>
<accession>A0A8D8QV41</accession>
<dbReference type="CDD" id="cd03156">
    <property type="entry name" value="uroplakin_I_like_LEL"/>
    <property type="match status" value="1"/>
</dbReference>
<dbReference type="PANTHER" id="PTHR19282:SF552">
    <property type="entry name" value="TETRASPANIN"/>
    <property type="match status" value="1"/>
</dbReference>
<name>A0A8D8QV41_9HEMI</name>
<keyword evidence="3 6" id="KW-0812">Transmembrane</keyword>
<comment type="similarity">
    <text evidence="2 6">Belongs to the tetraspanin (TM4SF) family.</text>
</comment>
<dbReference type="EMBL" id="HBUF01311479">
    <property type="protein sequence ID" value="CAG6693253.1"/>
    <property type="molecule type" value="Transcribed_RNA"/>
</dbReference>
<dbReference type="SUPFAM" id="SSF48652">
    <property type="entry name" value="Tetraspanin"/>
    <property type="match status" value="1"/>
</dbReference>
<dbReference type="EMBL" id="HBUF01099073">
    <property type="protein sequence ID" value="CAG6637602.1"/>
    <property type="molecule type" value="Transcribed_RNA"/>
</dbReference>
<evidence type="ECO:0000256" key="5">
    <source>
        <dbReference type="ARBA" id="ARBA00023136"/>
    </source>
</evidence>
<dbReference type="EMBL" id="HBUF01099070">
    <property type="protein sequence ID" value="CAG6637597.1"/>
    <property type="molecule type" value="Transcribed_RNA"/>
</dbReference>
<sequence>MGTMMEPCSCLSKYLICIFNFLLFVMGSISVAVGLWVHLDKQSFSKFLSMVDHSLRFPGLSGFTHPDALTDASILLIVAGGLICIVSFLGYCGACCNSSCMMTLYGCFILIFLIMQIAAGCLAFFYKQRVGDEIRLFLKDSIRDYYNVSPVNQSNSATLMWNYLMAQLSCCGVDDFTDFNLSRQWNTSGLQVPPACCNLVGNKFDFQPLDPDCVYHPSDVNSYYRIGCYQTVNNWMMGHLELVYYVALGLGTFELILMVLAFCLSKSESKYDNSCC</sequence>
<feature type="transmembrane region" description="Helical" evidence="6">
    <location>
        <begin position="242"/>
        <end position="264"/>
    </location>
</feature>
<feature type="transmembrane region" description="Helical" evidence="6">
    <location>
        <begin position="72"/>
        <end position="92"/>
    </location>
</feature>
<comment type="subcellular location">
    <subcellularLocation>
        <location evidence="1 6">Membrane</location>
        <topology evidence="1 6">Multi-pass membrane protein</topology>
    </subcellularLocation>
</comment>
<dbReference type="PIRSF" id="PIRSF002419">
    <property type="entry name" value="Tetraspanin"/>
    <property type="match status" value="1"/>
</dbReference>
<organism evidence="7">
    <name type="scientific">Cacopsylla melanoneura</name>
    <dbReference type="NCBI Taxonomy" id="428564"/>
    <lineage>
        <taxon>Eukaryota</taxon>
        <taxon>Metazoa</taxon>
        <taxon>Ecdysozoa</taxon>
        <taxon>Arthropoda</taxon>
        <taxon>Hexapoda</taxon>
        <taxon>Insecta</taxon>
        <taxon>Pterygota</taxon>
        <taxon>Neoptera</taxon>
        <taxon>Paraneoptera</taxon>
        <taxon>Hemiptera</taxon>
        <taxon>Sternorrhyncha</taxon>
        <taxon>Psylloidea</taxon>
        <taxon>Psyllidae</taxon>
        <taxon>Psyllinae</taxon>
        <taxon>Cacopsylla</taxon>
    </lineage>
</organism>
<dbReference type="EMBL" id="HBUF01099067">
    <property type="protein sequence ID" value="CAG6637592.1"/>
    <property type="molecule type" value="Transcribed_RNA"/>
</dbReference>
<protein>
    <recommendedName>
        <fullName evidence="6">Tetraspanin</fullName>
    </recommendedName>
</protein>
<evidence type="ECO:0000256" key="2">
    <source>
        <dbReference type="ARBA" id="ARBA00006840"/>
    </source>
</evidence>
<dbReference type="EMBL" id="HBUF01363843">
    <property type="protein sequence ID" value="CAG6722463.1"/>
    <property type="molecule type" value="Transcribed_RNA"/>
</dbReference>
<dbReference type="EMBL" id="HBUF01099071">
    <property type="protein sequence ID" value="CAG6637599.1"/>
    <property type="molecule type" value="Transcribed_RNA"/>
</dbReference>
<dbReference type="EMBL" id="HBUF01099069">
    <property type="protein sequence ID" value="CAG6637596.1"/>
    <property type="molecule type" value="Transcribed_RNA"/>
</dbReference>
<dbReference type="Pfam" id="PF00335">
    <property type="entry name" value="Tetraspanin"/>
    <property type="match status" value="1"/>
</dbReference>
<dbReference type="PANTHER" id="PTHR19282">
    <property type="entry name" value="TETRASPANIN"/>
    <property type="match status" value="1"/>
</dbReference>
<dbReference type="PRINTS" id="PR00259">
    <property type="entry name" value="TMFOUR"/>
</dbReference>
<evidence type="ECO:0000313" key="7">
    <source>
        <dbReference type="EMBL" id="CAG6637602.1"/>
    </source>
</evidence>
<feature type="transmembrane region" description="Helical" evidence="6">
    <location>
        <begin position="14"/>
        <end position="39"/>
    </location>
</feature>
<keyword evidence="4 6" id="KW-1133">Transmembrane helix</keyword>
<evidence type="ECO:0000256" key="6">
    <source>
        <dbReference type="RuleBase" id="RU361218"/>
    </source>
</evidence>
<dbReference type="GO" id="GO:0005886">
    <property type="term" value="C:plasma membrane"/>
    <property type="evidence" value="ECO:0007669"/>
    <property type="project" value="TreeGrafter"/>
</dbReference>
<dbReference type="InterPro" id="IPR008952">
    <property type="entry name" value="Tetraspanin_EC2_sf"/>
</dbReference>
<evidence type="ECO:0000256" key="1">
    <source>
        <dbReference type="ARBA" id="ARBA00004141"/>
    </source>
</evidence>
<evidence type="ECO:0000256" key="4">
    <source>
        <dbReference type="ARBA" id="ARBA00022989"/>
    </source>
</evidence>
<dbReference type="InterPro" id="IPR018499">
    <property type="entry name" value="Tetraspanin/Peripherin"/>
</dbReference>
<dbReference type="EMBL" id="HBUF01640167">
    <property type="protein sequence ID" value="CAG6784846.1"/>
    <property type="molecule type" value="Transcribed_RNA"/>
</dbReference>
<dbReference type="EMBL" id="HBUF01640166">
    <property type="protein sequence ID" value="CAG6784845.1"/>
    <property type="molecule type" value="Transcribed_RNA"/>
</dbReference>
<dbReference type="EMBL" id="HBUF01099068">
    <property type="protein sequence ID" value="CAG6637594.1"/>
    <property type="molecule type" value="Transcribed_RNA"/>
</dbReference>
<reference evidence="7" key="1">
    <citation type="submission" date="2021-05" db="EMBL/GenBank/DDBJ databases">
        <authorList>
            <person name="Alioto T."/>
            <person name="Alioto T."/>
            <person name="Gomez Garrido J."/>
        </authorList>
    </citation>
    <scope>NUCLEOTIDE SEQUENCE</scope>
</reference>
<dbReference type="EMBL" id="HBUF01363842">
    <property type="protein sequence ID" value="CAG6722462.1"/>
    <property type="molecule type" value="Transcribed_RNA"/>
</dbReference>
<dbReference type="Gene3D" id="1.10.1450.10">
    <property type="entry name" value="Tetraspanin"/>
    <property type="match status" value="1"/>
</dbReference>
<proteinExistence type="inferred from homology"/>
<keyword evidence="5 6" id="KW-0472">Membrane</keyword>
<evidence type="ECO:0000256" key="3">
    <source>
        <dbReference type="ARBA" id="ARBA00022692"/>
    </source>
</evidence>